<dbReference type="PROSITE" id="PS51257">
    <property type="entry name" value="PROKAR_LIPOPROTEIN"/>
    <property type="match status" value="1"/>
</dbReference>
<protein>
    <recommendedName>
        <fullName evidence="4">Outer membrane lipoprotein BamD-like domain-containing protein</fullName>
    </recommendedName>
</protein>
<dbReference type="STRING" id="1191523.MROS_2619"/>
<dbReference type="InterPro" id="IPR011990">
    <property type="entry name" value="TPR-like_helical_dom_sf"/>
</dbReference>
<evidence type="ECO:0000313" key="2">
    <source>
        <dbReference type="EMBL" id="AFN75849.1"/>
    </source>
</evidence>
<dbReference type="eggNOG" id="COG1729">
    <property type="taxonomic scope" value="Bacteria"/>
</dbReference>
<dbReference type="InterPro" id="IPR019734">
    <property type="entry name" value="TPR_rpt"/>
</dbReference>
<evidence type="ECO:0008006" key="4">
    <source>
        <dbReference type="Google" id="ProtNLM"/>
    </source>
</evidence>
<accession>I6ZUZ3</accession>
<evidence type="ECO:0000256" key="1">
    <source>
        <dbReference type="SAM" id="SignalP"/>
    </source>
</evidence>
<reference evidence="2 3" key="1">
    <citation type="journal article" date="2013" name="PLoS ONE">
        <title>Genomic analysis of Melioribacter roseus, facultatively anaerobic organotrophic bacterium representing a novel deep lineage within Bacteriodetes/Chlorobi group.</title>
        <authorList>
            <person name="Kadnikov V.V."/>
            <person name="Mardanov A.V."/>
            <person name="Podosokorskaya O.A."/>
            <person name="Gavrilov S.N."/>
            <person name="Kublanov I.V."/>
            <person name="Beletsky A.V."/>
            <person name="Bonch-Osmolovskaya E.A."/>
            <person name="Ravin N.V."/>
        </authorList>
    </citation>
    <scope>NUCLEOTIDE SEQUENCE [LARGE SCALE GENOMIC DNA]</scope>
    <source>
        <strain evidence="3">JCM 17771 / P3M-2</strain>
    </source>
</reference>
<dbReference type="OrthoDB" id="1933280at2"/>
<dbReference type="EMBL" id="CP003557">
    <property type="protein sequence ID" value="AFN75849.1"/>
    <property type="molecule type" value="Genomic_DNA"/>
</dbReference>
<gene>
    <name evidence="2" type="ordered locus">MROS_2619</name>
</gene>
<name>I6ZUZ3_MELRP</name>
<dbReference type="SUPFAM" id="SSF48452">
    <property type="entry name" value="TPR-like"/>
    <property type="match status" value="1"/>
</dbReference>
<evidence type="ECO:0000313" key="3">
    <source>
        <dbReference type="Proteomes" id="UP000009011"/>
    </source>
</evidence>
<dbReference type="KEGG" id="mro:MROS_2619"/>
<keyword evidence="3" id="KW-1185">Reference proteome</keyword>
<dbReference type="AlphaFoldDB" id="I6ZUZ3"/>
<dbReference type="RefSeq" id="WP_014857279.1">
    <property type="nucleotide sequence ID" value="NC_018178.1"/>
</dbReference>
<proteinExistence type="predicted"/>
<dbReference type="HOGENOM" id="CLU_1624877_0_0_10"/>
<organism evidence="2 3">
    <name type="scientific">Melioribacter roseus (strain DSM 23840 / JCM 17771 / VKM B-2668 / P3M-2)</name>
    <dbReference type="NCBI Taxonomy" id="1191523"/>
    <lineage>
        <taxon>Bacteria</taxon>
        <taxon>Pseudomonadati</taxon>
        <taxon>Ignavibacteriota</taxon>
        <taxon>Ignavibacteria</taxon>
        <taxon>Ignavibacteriales</taxon>
        <taxon>Melioribacteraceae</taxon>
        <taxon>Melioribacter</taxon>
    </lineage>
</organism>
<feature type="chain" id="PRO_5003706968" description="Outer membrane lipoprotein BamD-like domain-containing protein" evidence="1">
    <location>
        <begin position="21"/>
        <end position="165"/>
    </location>
</feature>
<feature type="signal peptide" evidence="1">
    <location>
        <begin position="1"/>
        <end position="20"/>
    </location>
</feature>
<dbReference type="Pfam" id="PF13174">
    <property type="entry name" value="TPR_6"/>
    <property type="match status" value="1"/>
</dbReference>
<keyword evidence="1" id="KW-0732">Signal</keyword>
<dbReference type="Proteomes" id="UP000009011">
    <property type="component" value="Chromosome"/>
</dbReference>
<sequence>MRKIFLFFFSVLFVSCSSQSDTEIFSNAVELVKKNDFQGAINEYNKLAEEHSDSRLAPKALYEIAKIYHMNLIKDIDKKESLGNAVRYYKRLSAEYPEASESQKALFVAGYIEANELSDTSAARKTYEEFLKRYPDSEMVTSVKLELEYLGMAPDKLLEQRLNNQ</sequence>
<dbReference type="Gene3D" id="1.25.40.10">
    <property type="entry name" value="Tetratricopeptide repeat domain"/>
    <property type="match status" value="1"/>
</dbReference>